<accession>A0ACB8AXG9</accession>
<comment type="caution">
    <text evidence="1">The sequence shown here is derived from an EMBL/GenBank/DDBJ whole genome shotgun (WGS) entry which is preliminary data.</text>
</comment>
<reference evidence="1" key="1">
    <citation type="journal article" date="2021" name="New Phytol.">
        <title>Evolutionary innovations through gain and loss of genes in the ectomycorrhizal Boletales.</title>
        <authorList>
            <person name="Wu G."/>
            <person name="Miyauchi S."/>
            <person name="Morin E."/>
            <person name="Kuo A."/>
            <person name="Drula E."/>
            <person name="Varga T."/>
            <person name="Kohler A."/>
            <person name="Feng B."/>
            <person name="Cao Y."/>
            <person name="Lipzen A."/>
            <person name="Daum C."/>
            <person name="Hundley H."/>
            <person name="Pangilinan J."/>
            <person name="Johnson J."/>
            <person name="Barry K."/>
            <person name="LaButti K."/>
            <person name="Ng V."/>
            <person name="Ahrendt S."/>
            <person name="Min B."/>
            <person name="Choi I.G."/>
            <person name="Park H."/>
            <person name="Plett J.M."/>
            <person name="Magnuson J."/>
            <person name="Spatafora J.W."/>
            <person name="Nagy L.G."/>
            <person name="Henrissat B."/>
            <person name="Grigoriev I.V."/>
            <person name="Yang Z.L."/>
            <person name="Xu J."/>
            <person name="Martin F.M."/>
        </authorList>
    </citation>
    <scope>NUCLEOTIDE SEQUENCE</scope>
    <source>
        <strain evidence="1">KUC20120723A-06</strain>
    </source>
</reference>
<keyword evidence="2" id="KW-1185">Reference proteome</keyword>
<gene>
    <name evidence="1" type="ORF">BV22DRAFT_1135166</name>
</gene>
<evidence type="ECO:0000313" key="1">
    <source>
        <dbReference type="EMBL" id="KAH7917738.1"/>
    </source>
</evidence>
<sequence length="436" mass="47344">MVDILVIDATGITGRLIAQYLSTHSQRSSFTFGLAGRSQSKLNRLVSELSLDAVPLFTVDVTNASDVDSVVQHSRVVINTVGPYWRWGTSVVSACVRHGKHYVDLTGEPHWVKDIVGTFDYAATKTGSIIVPCCGFDSVPSDLLVFLANKTLKSLAGPSATIDTSTSVWKLSGAGLSGGTVASMLAAFEEVPRAKFHASSQDFSLSPVRGVPSPRPRTIYTLPFSSPPVCGPWFPMAVINRQVVFRTWGLHELAARVTETNSDALKSSKPLTYGTQFKYEEFLVLPTVIQSLIFTVVVVLTTLSLLAFPPARWLARKFLPKAGEGPSDDQLHKGFVEVTNITTSPSPQQQTTVIRSTFRGRGEPGYLLAAIMVVESALCITLNSRELPELGKVGGVLTPMSAFGDVLIERLRACERFEIESEVVLGKIIGETRKTR</sequence>
<proteinExistence type="predicted"/>
<evidence type="ECO:0000313" key="2">
    <source>
        <dbReference type="Proteomes" id="UP000790709"/>
    </source>
</evidence>
<dbReference type="Proteomes" id="UP000790709">
    <property type="component" value="Unassembled WGS sequence"/>
</dbReference>
<dbReference type="EMBL" id="MU266952">
    <property type="protein sequence ID" value="KAH7917738.1"/>
    <property type="molecule type" value="Genomic_DNA"/>
</dbReference>
<name>A0ACB8AXG9_9AGAM</name>
<organism evidence="1 2">
    <name type="scientific">Leucogyrophana mollusca</name>
    <dbReference type="NCBI Taxonomy" id="85980"/>
    <lineage>
        <taxon>Eukaryota</taxon>
        <taxon>Fungi</taxon>
        <taxon>Dikarya</taxon>
        <taxon>Basidiomycota</taxon>
        <taxon>Agaricomycotina</taxon>
        <taxon>Agaricomycetes</taxon>
        <taxon>Agaricomycetidae</taxon>
        <taxon>Boletales</taxon>
        <taxon>Boletales incertae sedis</taxon>
        <taxon>Leucogyrophana</taxon>
    </lineage>
</organism>
<protein>
    <submittedName>
        <fullName evidence="1">NAD(P)-binding protein</fullName>
    </submittedName>
</protein>